<feature type="region of interest" description="Disordered" evidence="1">
    <location>
        <begin position="43"/>
        <end position="194"/>
    </location>
</feature>
<dbReference type="PANTHER" id="PTHR37456">
    <property type="entry name" value="SI:CH211-266K2.1"/>
    <property type="match status" value="1"/>
</dbReference>
<dbReference type="InterPro" id="IPR050938">
    <property type="entry name" value="Collagen_Structural_Proteins"/>
</dbReference>
<feature type="compositionally biased region" description="Basic and acidic residues" evidence="1">
    <location>
        <begin position="66"/>
        <end position="79"/>
    </location>
</feature>
<feature type="compositionally biased region" description="Basic and acidic residues" evidence="1">
    <location>
        <begin position="87"/>
        <end position="112"/>
    </location>
</feature>
<evidence type="ECO:0008006" key="4">
    <source>
        <dbReference type="Google" id="ProtNLM"/>
    </source>
</evidence>
<accession>A0ABU2TNU0</accession>
<feature type="compositionally biased region" description="Pro residues" evidence="1">
    <location>
        <begin position="173"/>
        <end position="182"/>
    </location>
</feature>
<feature type="compositionally biased region" description="Polar residues" evidence="1">
    <location>
        <begin position="159"/>
        <end position="171"/>
    </location>
</feature>
<keyword evidence="3" id="KW-1185">Reference proteome</keyword>
<proteinExistence type="predicted"/>
<reference evidence="3" key="1">
    <citation type="submission" date="2023-07" db="EMBL/GenBank/DDBJ databases">
        <title>30 novel species of actinomycetes from the DSMZ collection.</title>
        <authorList>
            <person name="Nouioui I."/>
        </authorList>
    </citation>
    <scope>NUCLEOTIDE SEQUENCE [LARGE SCALE GENOMIC DNA]</scope>
    <source>
        <strain evidence="3">DSM 41699</strain>
    </source>
</reference>
<dbReference type="RefSeq" id="WP_311692746.1">
    <property type="nucleotide sequence ID" value="NZ_JAVREY010000005.1"/>
</dbReference>
<dbReference type="Proteomes" id="UP001183809">
    <property type="component" value="Unassembled WGS sequence"/>
</dbReference>
<dbReference type="EMBL" id="JAVREY010000005">
    <property type="protein sequence ID" value="MDT0462609.1"/>
    <property type="molecule type" value="Genomic_DNA"/>
</dbReference>
<evidence type="ECO:0000313" key="2">
    <source>
        <dbReference type="EMBL" id="MDT0462609.1"/>
    </source>
</evidence>
<name>A0ABU2TNU0_9ACTN</name>
<dbReference type="InterPro" id="IPR008160">
    <property type="entry name" value="Collagen"/>
</dbReference>
<organism evidence="2 3">
    <name type="scientific">Streptomyces gibsoniae</name>
    <dbReference type="NCBI Taxonomy" id="3075529"/>
    <lineage>
        <taxon>Bacteria</taxon>
        <taxon>Bacillati</taxon>
        <taxon>Actinomycetota</taxon>
        <taxon>Actinomycetes</taxon>
        <taxon>Kitasatosporales</taxon>
        <taxon>Streptomycetaceae</taxon>
        <taxon>Streptomyces</taxon>
    </lineage>
</organism>
<evidence type="ECO:0000313" key="3">
    <source>
        <dbReference type="Proteomes" id="UP001183809"/>
    </source>
</evidence>
<dbReference type="PANTHER" id="PTHR37456:SF6">
    <property type="entry name" value="COLLAGEN ALPHA-1(XXIII) CHAIN-LIKE ISOFORM X2"/>
    <property type="match status" value="1"/>
</dbReference>
<gene>
    <name evidence="2" type="ORF">RM764_06245</name>
</gene>
<dbReference type="Pfam" id="PF01391">
    <property type="entry name" value="Collagen"/>
    <property type="match status" value="1"/>
</dbReference>
<protein>
    <recommendedName>
        <fullName evidence="4">Collagen-like protein</fullName>
    </recommendedName>
</protein>
<comment type="caution">
    <text evidence="2">The sequence shown here is derived from an EMBL/GenBank/DDBJ whole genome shotgun (WGS) entry which is preliminary data.</text>
</comment>
<evidence type="ECO:0000256" key="1">
    <source>
        <dbReference type="SAM" id="MobiDB-lite"/>
    </source>
</evidence>
<sequence length="194" mass="19943">MNGIHRRPRRHLVLGAALIAALVVQSFALISEQGQIDDLQAHQIDVGPSGPPGPAGPAGPQGIQGKDGKDGKDGRDGHEGQNGQDGQDGREGRDGTDGREGRDGKDGTDGKDGQNGQNGQNANGSPRPSASHRHHRYSYDRALPNDVPSPLPSPYLGSDSLTPAATPSDSLPPQVPGTPPPDGTLWGDFGAPGA</sequence>